<dbReference type="InterPro" id="IPR009381">
    <property type="entry name" value="Trehalose_catabolism_ThuA_prok"/>
</dbReference>
<evidence type="ECO:0000259" key="1">
    <source>
        <dbReference type="Pfam" id="PF06283"/>
    </source>
</evidence>
<reference evidence="2" key="2">
    <citation type="submission" date="2021-04" db="EMBL/GenBank/DDBJ databases">
        <authorList>
            <person name="Gilroy R."/>
        </authorList>
    </citation>
    <scope>NUCLEOTIDE SEQUENCE</scope>
    <source>
        <strain evidence="2">1345</strain>
    </source>
</reference>
<dbReference type="PIRSF" id="PIRSF030013">
    <property type="entry name" value="ThuA"/>
    <property type="match status" value="1"/>
</dbReference>
<reference evidence="2" key="1">
    <citation type="journal article" date="2021" name="PeerJ">
        <title>Extensive microbial diversity within the chicken gut microbiome revealed by metagenomics and culture.</title>
        <authorList>
            <person name="Gilroy R."/>
            <person name="Ravi A."/>
            <person name="Getino M."/>
            <person name="Pursley I."/>
            <person name="Horton D.L."/>
            <person name="Alikhan N.F."/>
            <person name="Baker D."/>
            <person name="Gharbi K."/>
            <person name="Hall N."/>
            <person name="Watson M."/>
            <person name="Adriaenssens E.M."/>
            <person name="Foster-Nyarko E."/>
            <person name="Jarju S."/>
            <person name="Secka A."/>
            <person name="Antonio M."/>
            <person name="Oren A."/>
            <person name="Chaudhuri R.R."/>
            <person name="La Ragione R."/>
            <person name="Hildebrand F."/>
            <person name="Pallen M.J."/>
        </authorList>
    </citation>
    <scope>NUCLEOTIDE SEQUENCE</scope>
    <source>
        <strain evidence="2">1345</strain>
    </source>
</reference>
<feature type="domain" description="ThuA-like" evidence="1">
    <location>
        <begin position="40"/>
        <end position="218"/>
    </location>
</feature>
<accession>A0A9D1ZTJ9</accession>
<dbReference type="InterPro" id="IPR029062">
    <property type="entry name" value="Class_I_gatase-like"/>
</dbReference>
<evidence type="ECO:0000313" key="3">
    <source>
        <dbReference type="Proteomes" id="UP000886750"/>
    </source>
</evidence>
<dbReference type="InterPro" id="IPR029010">
    <property type="entry name" value="ThuA-like"/>
</dbReference>
<evidence type="ECO:0000313" key="2">
    <source>
        <dbReference type="EMBL" id="HIY96217.1"/>
    </source>
</evidence>
<proteinExistence type="predicted"/>
<dbReference type="SUPFAM" id="SSF52317">
    <property type="entry name" value="Class I glutamine amidotransferase-like"/>
    <property type="match status" value="1"/>
</dbReference>
<dbReference type="Proteomes" id="UP000886750">
    <property type="component" value="Unassembled WGS sequence"/>
</dbReference>
<sequence>MKITIVCEKNFLMESEEGKRAYPEGMDNCLASVFRAAGHETALVRAGEDGVPDLDDALLESTDVLVWWAHVHHGAVADDIVEKAAMRVLRGMGLIVLHSAHFSKIFKRLLGTSCSLTWREDGELERLWCVDPAHPVARGLGGFIDIPQEEMYGEPFDIPVPDELVYVGWFEGGEVFRGGCVFNRGRGRIFYFNPGHETYPTYHIPAVRRLLVQAAEYVAPRGGISGPIACRHNDDFSVPVRGAKG</sequence>
<dbReference type="AlphaFoldDB" id="A0A9D1ZTJ9"/>
<protein>
    <submittedName>
        <fullName evidence="2">ThuA domain-containing protein</fullName>
    </submittedName>
</protein>
<dbReference type="Pfam" id="PF06283">
    <property type="entry name" value="ThuA"/>
    <property type="match status" value="1"/>
</dbReference>
<comment type="caution">
    <text evidence="2">The sequence shown here is derived from an EMBL/GenBank/DDBJ whole genome shotgun (WGS) entry which is preliminary data.</text>
</comment>
<name>A0A9D1ZTJ9_9FIRM</name>
<dbReference type="Gene3D" id="3.40.50.880">
    <property type="match status" value="1"/>
</dbReference>
<dbReference type="EMBL" id="DXCQ01000008">
    <property type="protein sequence ID" value="HIY96217.1"/>
    <property type="molecule type" value="Genomic_DNA"/>
</dbReference>
<organism evidence="2 3">
    <name type="scientific">Candidatus Borkfalkia excrementigallinarum</name>
    <dbReference type="NCBI Taxonomy" id="2838506"/>
    <lineage>
        <taxon>Bacteria</taxon>
        <taxon>Bacillati</taxon>
        <taxon>Bacillota</taxon>
        <taxon>Clostridia</taxon>
        <taxon>Christensenellales</taxon>
        <taxon>Christensenellaceae</taxon>
        <taxon>Candidatus Borkfalkia</taxon>
    </lineage>
</organism>
<gene>
    <name evidence="2" type="ORF">H9729_00860</name>
</gene>